<feature type="region of interest" description="Disordered" evidence="5">
    <location>
        <begin position="1"/>
        <end position="26"/>
    </location>
</feature>
<feature type="region of interest" description="Disordered" evidence="5">
    <location>
        <begin position="515"/>
        <end position="550"/>
    </location>
</feature>
<evidence type="ECO:0000256" key="2">
    <source>
        <dbReference type="ARBA" id="ARBA00022553"/>
    </source>
</evidence>
<feature type="compositionally biased region" description="Acidic residues" evidence="5">
    <location>
        <begin position="523"/>
        <end position="536"/>
    </location>
</feature>
<dbReference type="AlphaFoldDB" id="A0A2A2JZU0"/>
<name>A0A2A2JZU0_9BILA</name>
<feature type="compositionally biased region" description="Basic and acidic residues" evidence="5">
    <location>
        <begin position="181"/>
        <end position="195"/>
    </location>
</feature>
<dbReference type="Pfam" id="PF00018">
    <property type="entry name" value="SH3_1"/>
    <property type="match status" value="1"/>
</dbReference>
<dbReference type="FunFam" id="2.30.30.40:FF:000398">
    <property type="entry name" value="Hematopoietic cell-specific Lyn substrate 1"/>
    <property type="match status" value="1"/>
</dbReference>
<feature type="compositionally biased region" description="Polar residues" evidence="5">
    <location>
        <begin position="686"/>
        <end position="696"/>
    </location>
</feature>
<evidence type="ECO:0000313" key="7">
    <source>
        <dbReference type="EMBL" id="PAV67150.1"/>
    </source>
</evidence>
<feature type="region of interest" description="Disordered" evidence="5">
    <location>
        <begin position="181"/>
        <end position="455"/>
    </location>
</feature>
<dbReference type="InterPro" id="IPR036028">
    <property type="entry name" value="SH3-like_dom_sf"/>
</dbReference>
<evidence type="ECO:0000313" key="8">
    <source>
        <dbReference type="Proteomes" id="UP000218231"/>
    </source>
</evidence>
<gene>
    <name evidence="7" type="ORF">WR25_05163</name>
</gene>
<evidence type="ECO:0000256" key="1">
    <source>
        <dbReference type="ARBA" id="ARBA00022443"/>
    </source>
</evidence>
<feature type="region of interest" description="Disordered" evidence="5">
    <location>
        <begin position="593"/>
        <end position="636"/>
    </location>
</feature>
<feature type="compositionally biased region" description="Basic and acidic residues" evidence="5">
    <location>
        <begin position="105"/>
        <end position="116"/>
    </location>
</feature>
<dbReference type="EMBL" id="LIAE01009985">
    <property type="protein sequence ID" value="PAV67150.1"/>
    <property type="molecule type" value="Genomic_DNA"/>
</dbReference>
<dbReference type="GO" id="GO:0016477">
    <property type="term" value="P:cell migration"/>
    <property type="evidence" value="ECO:0007669"/>
    <property type="project" value="TreeGrafter"/>
</dbReference>
<dbReference type="GO" id="GO:0005884">
    <property type="term" value="C:actin filament"/>
    <property type="evidence" value="ECO:0007669"/>
    <property type="project" value="TreeGrafter"/>
</dbReference>
<feature type="region of interest" description="Disordered" evidence="5">
    <location>
        <begin position="105"/>
        <end position="164"/>
    </location>
</feature>
<dbReference type="GO" id="GO:0051015">
    <property type="term" value="F:actin filament binding"/>
    <property type="evidence" value="ECO:0007669"/>
    <property type="project" value="TreeGrafter"/>
</dbReference>
<feature type="compositionally biased region" description="Basic and acidic residues" evidence="5">
    <location>
        <begin position="356"/>
        <end position="368"/>
    </location>
</feature>
<keyword evidence="1 4" id="KW-0728">SH3 domain</keyword>
<dbReference type="GO" id="GO:0005886">
    <property type="term" value="C:plasma membrane"/>
    <property type="evidence" value="ECO:0007669"/>
    <property type="project" value="TreeGrafter"/>
</dbReference>
<feature type="compositionally biased region" description="Basic and acidic residues" evidence="5">
    <location>
        <begin position="130"/>
        <end position="158"/>
    </location>
</feature>
<keyword evidence="3" id="KW-0677">Repeat</keyword>
<dbReference type="InterPro" id="IPR003134">
    <property type="entry name" value="Hs1_Cortactin"/>
</dbReference>
<feature type="compositionally biased region" description="Basic and acidic residues" evidence="5">
    <location>
        <begin position="381"/>
        <end position="411"/>
    </location>
</feature>
<dbReference type="InterPro" id="IPR001452">
    <property type="entry name" value="SH3_domain"/>
</dbReference>
<dbReference type="PRINTS" id="PR00499">
    <property type="entry name" value="P67PHOX"/>
</dbReference>
<organism evidence="7 8">
    <name type="scientific">Diploscapter pachys</name>
    <dbReference type="NCBI Taxonomy" id="2018661"/>
    <lineage>
        <taxon>Eukaryota</taxon>
        <taxon>Metazoa</taxon>
        <taxon>Ecdysozoa</taxon>
        <taxon>Nematoda</taxon>
        <taxon>Chromadorea</taxon>
        <taxon>Rhabditida</taxon>
        <taxon>Rhabditina</taxon>
        <taxon>Rhabditomorpha</taxon>
        <taxon>Rhabditoidea</taxon>
        <taxon>Rhabditidae</taxon>
        <taxon>Diploscapter</taxon>
    </lineage>
</organism>
<dbReference type="SUPFAM" id="SSF50044">
    <property type="entry name" value="SH3-domain"/>
    <property type="match status" value="1"/>
</dbReference>
<proteinExistence type="predicted"/>
<feature type="compositionally biased region" description="Basic and acidic residues" evidence="5">
    <location>
        <begin position="330"/>
        <end position="340"/>
    </location>
</feature>
<evidence type="ECO:0000256" key="5">
    <source>
        <dbReference type="SAM" id="MobiDB-lite"/>
    </source>
</evidence>
<dbReference type="PRINTS" id="PR00452">
    <property type="entry name" value="SH3DOMAIN"/>
</dbReference>
<feature type="compositionally biased region" description="Basic and acidic residues" evidence="5">
    <location>
        <begin position="206"/>
        <end position="228"/>
    </location>
</feature>
<dbReference type="Pfam" id="PF02218">
    <property type="entry name" value="HS1_rep"/>
    <property type="match status" value="4"/>
</dbReference>
<feature type="compositionally biased region" description="Basic and acidic residues" evidence="5">
    <location>
        <begin position="624"/>
        <end position="636"/>
    </location>
</feature>
<dbReference type="GO" id="GO:0030864">
    <property type="term" value="C:cortical actin cytoskeleton"/>
    <property type="evidence" value="ECO:0007669"/>
    <property type="project" value="TreeGrafter"/>
</dbReference>
<feature type="domain" description="SH3" evidence="6">
    <location>
        <begin position="697"/>
        <end position="754"/>
    </location>
</feature>
<dbReference type="CDD" id="cd11959">
    <property type="entry name" value="SH3_Cortactin"/>
    <property type="match status" value="1"/>
</dbReference>
<reference evidence="7 8" key="1">
    <citation type="journal article" date="2017" name="Curr. Biol.">
        <title>Genome architecture and evolution of a unichromosomal asexual nematode.</title>
        <authorList>
            <person name="Fradin H."/>
            <person name="Zegar C."/>
            <person name="Gutwein M."/>
            <person name="Lucas J."/>
            <person name="Kovtun M."/>
            <person name="Corcoran D."/>
            <person name="Baugh L.R."/>
            <person name="Kiontke K."/>
            <person name="Gunsalus K."/>
            <person name="Fitch D.H."/>
            <person name="Piano F."/>
        </authorList>
    </citation>
    <scope>NUCLEOTIDE SEQUENCE [LARGE SCALE GENOMIC DNA]</scope>
    <source>
        <strain evidence="7">PF1309</strain>
    </source>
</reference>
<keyword evidence="2" id="KW-0597">Phosphoprotein</keyword>
<comment type="caution">
    <text evidence="7">The sequence shown here is derived from an EMBL/GenBank/DDBJ whole genome shotgun (WGS) entry which is preliminary data.</text>
</comment>
<protein>
    <recommendedName>
        <fullName evidence="6">SH3 domain-containing protein</fullName>
    </recommendedName>
</protein>
<dbReference type="SMART" id="SM00326">
    <property type="entry name" value="SH3"/>
    <property type="match status" value="1"/>
</dbReference>
<dbReference type="InterPro" id="IPR035716">
    <property type="entry name" value="Cortactin_SH3"/>
</dbReference>
<feature type="region of interest" description="Disordered" evidence="5">
    <location>
        <begin position="648"/>
        <end position="696"/>
    </location>
</feature>
<dbReference type="Proteomes" id="UP000218231">
    <property type="component" value="Unassembled WGS sequence"/>
</dbReference>
<dbReference type="GO" id="GO:0030833">
    <property type="term" value="P:regulation of actin filament polymerization"/>
    <property type="evidence" value="ECO:0007669"/>
    <property type="project" value="TreeGrafter"/>
</dbReference>
<dbReference type="PANTHER" id="PTHR10829">
    <property type="entry name" value="CORTACTIN AND DREBRIN"/>
    <property type="match status" value="1"/>
</dbReference>
<dbReference type="OrthoDB" id="5971719at2759"/>
<dbReference type="GO" id="GO:0030427">
    <property type="term" value="C:site of polarized growth"/>
    <property type="evidence" value="ECO:0007669"/>
    <property type="project" value="TreeGrafter"/>
</dbReference>
<feature type="compositionally biased region" description="Polar residues" evidence="5">
    <location>
        <begin position="435"/>
        <end position="450"/>
    </location>
</feature>
<dbReference type="PANTHER" id="PTHR10829:SF23">
    <property type="entry name" value="CORTACTIN, ISOFORM A"/>
    <property type="match status" value="1"/>
</dbReference>
<evidence type="ECO:0000259" key="6">
    <source>
        <dbReference type="PROSITE" id="PS50002"/>
    </source>
</evidence>
<dbReference type="PROSITE" id="PS50002">
    <property type="entry name" value="SH3"/>
    <property type="match status" value="1"/>
</dbReference>
<evidence type="ECO:0000256" key="3">
    <source>
        <dbReference type="ARBA" id="ARBA00022737"/>
    </source>
</evidence>
<sequence length="754" mass="83429">MSMWRASVGVKPPIAKKPVDDDEWETDPDFVNDISEKESRWGAKTVVGSGHQAHISLSELRNEALKADQVHQEKKLNEMPRASEGYGGQFGVQKDRVDKCAAGWDEKSELSKHQSQKDYSVGFGGQYGVQKDRQDKSAAGWDEKTELSKHDSQVDYKKGWGGQFGIQADRKDKSAVGWDEKAELAKHESQTDYKKGWGGQYGIQSDRQDKSAVGFEYHEGLHQHESQKLNKGVNPSDDQSRGEAEASKPFVRKSPPEVASKGNASSLKARFEQGAGDAESKIAAERERRAREDAEQREREMKAKNTAAFEPPEPLAKHPSQMANRAVVNRVDDQTRDVEPILKPSIGTKAPQIATEKGHASDLKKRFEQMAVADEGQNRVMAERERRKREDEELKEQQRKAEEERQRKMEAEWNENEANRQQTDPDEEARRHEQQWQAQQNNPVHNQTRRSGPVAGAVAIMPGVVSQPKATSPVAAPTIQSLPQYEEPPTDIPPPAPVAVLPSAPTTVPAVLACSLRRKPSSDDEVDNDAEWEEEEKETKPAVSAFKTAISPVKVEPSAPALEKAAPVQDQYDVVPGEEPPIYDVVQSVKPAPMPAKSAPLPPATQKPWSQAHNQGAKGLDFPIPKEPKTKAPDTSRDLYDVVPFEDEISVPEPSSAPKINKAKTMSTKSQPGDLYELPPVEEPTSAASDPLSGSGSTGLTAVAIYDYQKQDNDEISFEPNDIITNIEQIDAGWWRGTCNGQHGLFPANYVELR</sequence>
<dbReference type="Gene3D" id="2.30.30.40">
    <property type="entry name" value="SH3 Domains"/>
    <property type="match status" value="1"/>
</dbReference>
<accession>A0A2A2JZU0</accession>
<evidence type="ECO:0000256" key="4">
    <source>
        <dbReference type="PROSITE-ProRule" id="PRU00192"/>
    </source>
</evidence>
<feature type="compositionally biased region" description="Basic and acidic residues" evidence="5">
    <location>
        <begin position="278"/>
        <end position="303"/>
    </location>
</feature>
<dbReference type="STRING" id="2018661.A0A2A2JZU0"/>
<keyword evidence="8" id="KW-1185">Reference proteome</keyword>
<dbReference type="PROSITE" id="PS51090">
    <property type="entry name" value="CORTACTIN"/>
    <property type="match status" value="4"/>
</dbReference>